<accession>A0A387FP87</accession>
<dbReference type="InterPro" id="IPR013324">
    <property type="entry name" value="RNA_pol_sigma_r3/r4-like"/>
</dbReference>
<sequence length="420" mass="46292">MTDTGAIEAVWRIEQPKLAARLTRLLRDVGLAEEITQDAFVLALERWPRDGIPRNPAAWLTQVAKNRALDRLRRTTLIDGKHRELKIDLNELERATPDIEAALDEDIDDDLLRLIFTACHPVLPAEQRAALALRLLGGLSTSEIARAFLMPEVTIAQRIVRAKRTLRDAAISFETPRGEERRERLGAVLEVVYLVFNEGYVATEGPHWLRADLCGEALRLGRSLTALMPEESEVQGLMALMELHASRFAARTDKTGNPILLLDQDRSRWNWSLIRRGLDGLNRAMTLTPTPGPYLLQAMIAAGHARAVTAADTDWIAIAACYQALALTAPSPIVEINRAVAVGMAFGPAQGLAIVDALRDEPRLNGSHLLPTVRGDLLEKLGRTAEARAEFLRAAELTGNDRERALLLARANPSSPQRGA</sequence>
<dbReference type="PANTHER" id="PTHR47756:SF1">
    <property type="entry name" value="BLL0085 PROTEIN"/>
    <property type="match status" value="1"/>
</dbReference>
<feature type="domain" description="RNA polymerase sigma factor 70 region 4 type 2" evidence="3">
    <location>
        <begin position="115"/>
        <end position="166"/>
    </location>
</feature>
<keyword evidence="1" id="KW-0805">Transcription regulation</keyword>
<dbReference type="InterPro" id="IPR013249">
    <property type="entry name" value="RNA_pol_sigma70_r4_t2"/>
</dbReference>
<evidence type="ECO:0000259" key="3">
    <source>
        <dbReference type="Pfam" id="PF08281"/>
    </source>
</evidence>
<evidence type="ECO:0000256" key="1">
    <source>
        <dbReference type="RuleBase" id="RU000716"/>
    </source>
</evidence>
<dbReference type="InterPro" id="IPR014284">
    <property type="entry name" value="RNA_pol_sigma-70_dom"/>
</dbReference>
<dbReference type="GO" id="GO:0016987">
    <property type="term" value="F:sigma factor activity"/>
    <property type="evidence" value="ECO:0007669"/>
    <property type="project" value="UniProtKB-KW"/>
</dbReference>
<keyword evidence="1" id="KW-0804">Transcription</keyword>
<dbReference type="OrthoDB" id="9780299at2"/>
<evidence type="ECO:0000313" key="6">
    <source>
        <dbReference type="Proteomes" id="UP000282195"/>
    </source>
</evidence>
<dbReference type="SUPFAM" id="SSF88946">
    <property type="entry name" value="Sigma2 domain of RNA polymerase sigma factors"/>
    <property type="match status" value="1"/>
</dbReference>
<comment type="similarity">
    <text evidence="1">Belongs to the sigma-70 factor family. ECF subfamily.</text>
</comment>
<dbReference type="EMBL" id="CP032694">
    <property type="protein sequence ID" value="AYG59125.1"/>
    <property type="molecule type" value="Genomic_DNA"/>
</dbReference>
<evidence type="ECO:0000259" key="4">
    <source>
        <dbReference type="Pfam" id="PF20239"/>
    </source>
</evidence>
<dbReference type="Pfam" id="PF20239">
    <property type="entry name" value="DUF6596"/>
    <property type="match status" value="1"/>
</dbReference>
<dbReference type="Gene3D" id="1.10.10.10">
    <property type="entry name" value="Winged helix-like DNA-binding domain superfamily/Winged helix DNA-binding domain"/>
    <property type="match status" value="1"/>
</dbReference>
<gene>
    <name evidence="5" type="ORF">CCGE525_10195</name>
</gene>
<dbReference type="Proteomes" id="UP000282195">
    <property type="component" value="Chromosome"/>
</dbReference>
<keyword evidence="1" id="KW-0238">DNA-binding</keyword>
<dbReference type="GO" id="GO:0003677">
    <property type="term" value="F:DNA binding"/>
    <property type="evidence" value="ECO:0007669"/>
    <property type="project" value="UniProtKB-KW"/>
</dbReference>
<dbReference type="InterPro" id="IPR036388">
    <property type="entry name" value="WH-like_DNA-bd_sf"/>
</dbReference>
<dbReference type="PROSITE" id="PS01063">
    <property type="entry name" value="SIGMA70_ECF"/>
    <property type="match status" value="1"/>
</dbReference>
<proteinExistence type="inferred from homology"/>
<dbReference type="AlphaFoldDB" id="A0A387FP87"/>
<evidence type="ECO:0000313" key="5">
    <source>
        <dbReference type="EMBL" id="AYG59125.1"/>
    </source>
</evidence>
<dbReference type="InterPro" id="IPR007627">
    <property type="entry name" value="RNA_pol_sigma70_r2"/>
</dbReference>
<dbReference type="InterPro" id="IPR013325">
    <property type="entry name" value="RNA_pol_sigma_r2"/>
</dbReference>
<organism evidence="5 6">
    <name type="scientific">Rhizobium jaguaris</name>
    <dbReference type="NCBI Taxonomy" id="1312183"/>
    <lineage>
        <taxon>Bacteria</taxon>
        <taxon>Pseudomonadati</taxon>
        <taxon>Pseudomonadota</taxon>
        <taxon>Alphaproteobacteria</taxon>
        <taxon>Hyphomicrobiales</taxon>
        <taxon>Rhizobiaceae</taxon>
        <taxon>Rhizobium/Agrobacterium group</taxon>
        <taxon>Rhizobium</taxon>
    </lineage>
</organism>
<name>A0A387FP87_9HYPH</name>
<dbReference type="RefSeq" id="WP_120704154.1">
    <property type="nucleotide sequence ID" value="NZ_CP032694.1"/>
</dbReference>
<dbReference type="NCBIfam" id="TIGR02937">
    <property type="entry name" value="sigma70-ECF"/>
    <property type="match status" value="1"/>
</dbReference>
<keyword evidence="1" id="KW-0731">Sigma factor</keyword>
<dbReference type="KEGG" id="rjg:CCGE525_10195"/>
<dbReference type="InterPro" id="IPR000838">
    <property type="entry name" value="RNA_pol_sigma70_ECF_CS"/>
</dbReference>
<dbReference type="Gene3D" id="1.10.1740.10">
    <property type="match status" value="1"/>
</dbReference>
<keyword evidence="6" id="KW-1185">Reference proteome</keyword>
<feature type="domain" description="DUF6596" evidence="4">
    <location>
        <begin position="184"/>
        <end position="285"/>
    </location>
</feature>
<reference evidence="5 6" key="1">
    <citation type="submission" date="2018-10" db="EMBL/GenBank/DDBJ databases">
        <title>Rhizobium etli, R. leguminosarum and a new Rhizobium genospecies from Phaseolus dumosus.</title>
        <authorList>
            <person name="Ramirez-Puebla S.T."/>
            <person name="Rogel-Hernandez M.A."/>
            <person name="Guerrero G."/>
            <person name="Ormeno-Orrillo E."/>
            <person name="Martinez-Romero J.C."/>
            <person name="Negrete-Yankelevich S."/>
            <person name="Martinez-Romero E."/>
        </authorList>
    </citation>
    <scope>NUCLEOTIDE SEQUENCE [LARGE SCALE GENOMIC DNA]</scope>
    <source>
        <strain evidence="5 6">CCGE525</strain>
    </source>
</reference>
<dbReference type="GO" id="GO:0006352">
    <property type="term" value="P:DNA-templated transcription initiation"/>
    <property type="evidence" value="ECO:0007669"/>
    <property type="project" value="InterPro"/>
</dbReference>
<feature type="domain" description="RNA polymerase sigma-70 region 2" evidence="2">
    <location>
        <begin position="14"/>
        <end position="75"/>
    </location>
</feature>
<evidence type="ECO:0000259" key="2">
    <source>
        <dbReference type="Pfam" id="PF04542"/>
    </source>
</evidence>
<dbReference type="SUPFAM" id="SSF88659">
    <property type="entry name" value="Sigma3 and sigma4 domains of RNA polymerase sigma factors"/>
    <property type="match status" value="1"/>
</dbReference>
<dbReference type="Pfam" id="PF04542">
    <property type="entry name" value="Sigma70_r2"/>
    <property type="match status" value="1"/>
</dbReference>
<protein>
    <recommendedName>
        <fullName evidence="1">RNA polymerase sigma factor</fullName>
    </recommendedName>
</protein>
<dbReference type="InterPro" id="IPR046531">
    <property type="entry name" value="DUF6596"/>
</dbReference>
<dbReference type="PANTHER" id="PTHR47756">
    <property type="entry name" value="BLL6612 PROTEIN-RELATED"/>
    <property type="match status" value="1"/>
</dbReference>
<dbReference type="Pfam" id="PF08281">
    <property type="entry name" value="Sigma70_r4_2"/>
    <property type="match status" value="1"/>
</dbReference>